<evidence type="ECO:0000313" key="4">
    <source>
        <dbReference type="Proteomes" id="UP000198263"/>
    </source>
</evidence>
<evidence type="ECO:0008006" key="5">
    <source>
        <dbReference type="Google" id="ProtNLM"/>
    </source>
</evidence>
<organism evidence="3 4">
    <name type="scientific">Caballeronia concitans</name>
    <dbReference type="NCBI Taxonomy" id="1777133"/>
    <lineage>
        <taxon>Bacteria</taxon>
        <taxon>Pseudomonadati</taxon>
        <taxon>Pseudomonadota</taxon>
        <taxon>Betaproteobacteria</taxon>
        <taxon>Burkholderiales</taxon>
        <taxon>Burkholderiaceae</taxon>
        <taxon>Caballeronia</taxon>
    </lineage>
</organism>
<evidence type="ECO:0000256" key="2">
    <source>
        <dbReference type="SAM" id="SignalP"/>
    </source>
</evidence>
<gene>
    <name evidence="3" type="ORF">AWB72_03493</name>
</gene>
<name>A0A658QZP8_9BURK</name>
<dbReference type="Proteomes" id="UP000198263">
    <property type="component" value="Unassembled WGS sequence"/>
</dbReference>
<dbReference type="EMBL" id="FCNV02000007">
    <property type="protein sequence ID" value="SAL35720.1"/>
    <property type="molecule type" value="Genomic_DNA"/>
</dbReference>
<evidence type="ECO:0000313" key="3">
    <source>
        <dbReference type="EMBL" id="SAL35720.1"/>
    </source>
</evidence>
<reference evidence="3 4" key="1">
    <citation type="submission" date="2016-01" db="EMBL/GenBank/DDBJ databases">
        <authorList>
            <person name="Peeters C."/>
        </authorList>
    </citation>
    <scope>NUCLEOTIDE SEQUENCE [LARGE SCALE GENOMIC DNA]</scope>
    <source>
        <strain evidence="3">LMG 29315</strain>
    </source>
</reference>
<feature type="signal peptide" evidence="2">
    <location>
        <begin position="1"/>
        <end position="27"/>
    </location>
</feature>
<dbReference type="AlphaFoldDB" id="A0A658QZP8"/>
<keyword evidence="2" id="KW-0732">Signal</keyword>
<feature type="region of interest" description="Disordered" evidence="1">
    <location>
        <begin position="40"/>
        <end position="84"/>
    </location>
</feature>
<protein>
    <recommendedName>
        <fullName evidence="5">Lipoprotein</fullName>
    </recommendedName>
</protein>
<accession>A0A658QZP8</accession>
<evidence type="ECO:0000256" key="1">
    <source>
        <dbReference type="SAM" id="MobiDB-lite"/>
    </source>
</evidence>
<comment type="caution">
    <text evidence="3">The sequence shown here is derived from an EMBL/GenBank/DDBJ whole genome shotgun (WGS) entry which is preliminary data.</text>
</comment>
<feature type="compositionally biased region" description="Low complexity" evidence="1">
    <location>
        <begin position="65"/>
        <end position="78"/>
    </location>
</feature>
<dbReference type="RefSeq" id="WP_244285664.1">
    <property type="nucleotide sequence ID" value="NZ_FCNV02000007.1"/>
</dbReference>
<proteinExistence type="predicted"/>
<feature type="chain" id="PRO_5025011681" description="Lipoprotein" evidence="2">
    <location>
        <begin position="28"/>
        <end position="98"/>
    </location>
</feature>
<sequence length="98" mass="10098">MKPRVNLKVVAMMAACAMAAGIGAAHAQGMPEPAQQLVQTMRPMQPHNGAPEHDANARAQTTDDSAYGGSTAGASASASRRDAETCAWTPACSVFFGH</sequence>
<keyword evidence="4" id="KW-1185">Reference proteome</keyword>